<keyword evidence="2" id="KW-0378">Hydrolase</keyword>
<dbReference type="GO" id="GO:0047617">
    <property type="term" value="F:fatty acyl-CoA hydrolase activity"/>
    <property type="evidence" value="ECO:0007669"/>
    <property type="project" value="TreeGrafter"/>
</dbReference>
<dbReference type="Pfam" id="PF13279">
    <property type="entry name" value="4HBT_2"/>
    <property type="match status" value="1"/>
</dbReference>
<gene>
    <name evidence="3" type="ordered locus">Ppro_0916</name>
</gene>
<evidence type="ECO:0000313" key="4">
    <source>
        <dbReference type="Proteomes" id="UP000006732"/>
    </source>
</evidence>
<dbReference type="OrthoDB" id="9800856at2"/>
<dbReference type="PANTHER" id="PTHR31793">
    <property type="entry name" value="4-HYDROXYBENZOYL-COA THIOESTERASE FAMILY MEMBER"/>
    <property type="match status" value="1"/>
</dbReference>
<dbReference type="CDD" id="cd00586">
    <property type="entry name" value="4HBT"/>
    <property type="match status" value="1"/>
</dbReference>
<keyword evidence="4" id="KW-1185">Reference proteome</keyword>
<dbReference type="HOGENOM" id="CLU_101141_3_0_7"/>
<dbReference type="EMBL" id="CP000482">
    <property type="protein sequence ID" value="ABK98545.1"/>
    <property type="molecule type" value="Genomic_DNA"/>
</dbReference>
<dbReference type="InterPro" id="IPR029069">
    <property type="entry name" value="HotDog_dom_sf"/>
</dbReference>
<name>A1AMH5_PELPD</name>
<protein>
    <submittedName>
        <fullName evidence="3">Thioesterase superfamily protein</fullName>
    </submittedName>
</protein>
<dbReference type="STRING" id="338966.Ppro_0916"/>
<sequence>MNMRRKRTYFERTAGSPQPIRVELERRVRFNEADPMGIMWHGRYPLLFEEASEELGRRCGLSYEEYRQAGLYAPILSLHIDYFQPLRLAEQFRVAASLVWHEGARLNTEFQVLKQDGSLATSGYTIQLFTDQLSGQPCMVTPAMLERCRSRWKAGEFHPCP</sequence>
<dbReference type="SUPFAM" id="SSF54637">
    <property type="entry name" value="Thioesterase/thiol ester dehydrase-isomerase"/>
    <property type="match status" value="1"/>
</dbReference>
<accession>A1AMH5</accession>
<evidence type="ECO:0000256" key="2">
    <source>
        <dbReference type="ARBA" id="ARBA00022801"/>
    </source>
</evidence>
<dbReference type="eggNOG" id="COG0824">
    <property type="taxonomic scope" value="Bacteria"/>
</dbReference>
<dbReference type="Proteomes" id="UP000006732">
    <property type="component" value="Chromosome"/>
</dbReference>
<proteinExistence type="inferred from homology"/>
<dbReference type="RefSeq" id="WP_011734854.1">
    <property type="nucleotide sequence ID" value="NC_008609.1"/>
</dbReference>
<dbReference type="PANTHER" id="PTHR31793:SF27">
    <property type="entry name" value="NOVEL THIOESTERASE SUPERFAMILY DOMAIN AND SAPOSIN A-TYPE DOMAIN CONTAINING PROTEIN (0610012H03RIK)"/>
    <property type="match status" value="1"/>
</dbReference>
<organism evidence="3 4">
    <name type="scientific">Pelobacter propionicus (strain DSM 2379 / NBRC 103807 / OttBd1)</name>
    <dbReference type="NCBI Taxonomy" id="338966"/>
    <lineage>
        <taxon>Bacteria</taxon>
        <taxon>Pseudomonadati</taxon>
        <taxon>Thermodesulfobacteriota</taxon>
        <taxon>Desulfuromonadia</taxon>
        <taxon>Desulfuromonadales</taxon>
        <taxon>Desulfuromonadaceae</taxon>
        <taxon>Pelobacter</taxon>
    </lineage>
</organism>
<reference evidence="3 4" key="1">
    <citation type="submission" date="2006-10" db="EMBL/GenBank/DDBJ databases">
        <title>Complete sequence of chromosome of Pelobacter propionicus DSM 2379.</title>
        <authorList>
            <consortium name="US DOE Joint Genome Institute"/>
            <person name="Copeland A."/>
            <person name="Lucas S."/>
            <person name="Lapidus A."/>
            <person name="Barry K."/>
            <person name="Detter J.C."/>
            <person name="Glavina del Rio T."/>
            <person name="Hammon N."/>
            <person name="Israni S."/>
            <person name="Dalin E."/>
            <person name="Tice H."/>
            <person name="Pitluck S."/>
            <person name="Saunders E."/>
            <person name="Brettin T."/>
            <person name="Bruce D."/>
            <person name="Han C."/>
            <person name="Tapia R."/>
            <person name="Schmutz J."/>
            <person name="Larimer F."/>
            <person name="Land M."/>
            <person name="Hauser L."/>
            <person name="Kyrpides N."/>
            <person name="Kim E."/>
            <person name="Lovley D."/>
            <person name="Richardson P."/>
        </authorList>
    </citation>
    <scope>NUCLEOTIDE SEQUENCE [LARGE SCALE GENOMIC DNA]</scope>
    <source>
        <strain evidence="4">DSM 2379 / NBRC 103807 / OttBd1</strain>
    </source>
</reference>
<dbReference type="Gene3D" id="3.10.129.10">
    <property type="entry name" value="Hotdog Thioesterase"/>
    <property type="match status" value="1"/>
</dbReference>
<evidence type="ECO:0000256" key="1">
    <source>
        <dbReference type="ARBA" id="ARBA00005953"/>
    </source>
</evidence>
<dbReference type="InterPro" id="IPR050563">
    <property type="entry name" value="4-hydroxybenzoyl-CoA_TE"/>
</dbReference>
<dbReference type="KEGG" id="ppd:Ppro_0916"/>
<evidence type="ECO:0000313" key="3">
    <source>
        <dbReference type="EMBL" id="ABK98545.1"/>
    </source>
</evidence>
<comment type="similarity">
    <text evidence="1">Belongs to the 4-hydroxybenzoyl-CoA thioesterase family.</text>
</comment>
<dbReference type="AlphaFoldDB" id="A1AMH5"/>